<proteinExistence type="predicted"/>
<protein>
    <submittedName>
        <fullName evidence="1">Uncharacterized protein</fullName>
    </submittedName>
</protein>
<gene>
    <name evidence="1" type="ORF">CKALI_10665</name>
</gene>
<name>A0A6B8VNJ0_9CORY</name>
<dbReference type="EMBL" id="CP046452">
    <property type="protein sequence ID" value="QGU02984.1"/>
    <property type="molecule type" value="Genomic_DNA"/>
</dbReference>
<keyword evidence="2" id="KW-1185">Reference proteome</keyword>
<reference evidence="2" key="1">
    <citation type="submission" date="2019-11" db="EMBL/GenBank/DDBJ databases">
        <title>Complete genome sequence of Corynebacterium kalinowskii 1959, a novel Corynebacterium species isolated from soil of a small paddock in Vilsendorf, Germany.</title>
        <authorList>
            <person name="Schaffert L."/>
            <person name="Ruwe M."/>
            <person name="Milse J."/>
            <person name="Hanuschka K."/>
            <person name="Ortseifen V."/>
            <person name="Droste J."/>
            <person name="Brandt D."/>
            <person name="Schlueter L."/>
            <person name="Kutter Y."/>
            <person name="Vinke S."/>
            <person name="Viehoefer P."/>
            <person name="Jacob L."/>
            <person name="Luebke N.-C."/>
            <person name="Schulte-Berndt E."/>
            <person name="Hain C."/>
            <person name="Linder M."/>
            <person name="Schmidt P."/>
            <person name="Wollenschlaeger L."/>
            <person name="Luttermann T."/>
            <person name="Thieme E."/>
            <person name="Hassa J."/>
            <person name="Haak M."/>
            <person name="Wittchen M."/>
            <person name="Mentz A."/>
            <person name="Persicke M."/>
            <person name="Busche T."/>
            <person name="Ruckert C."/>
        </authorList>
    </citation>
    <scope>NUCLEOTIDE SEQUENCE [LARGE SCALE GENOMIC DNA]</scope>
    <source>
        <strain evidence="2">1959</strain>
    </source>
</reference>
<dbReference type="AlphaFoldDB" id="A0A6B8VNJ0"/>
<sequence length="36" mass="3908">MQIFEQIILAFNYAVGPLLHATSSGSSQLSLTLGWI</sequence>
<evidence type="ECO:0000313" key="1">
    <source>
        <dbReference type="EMBL" id="QGU02984.1"/>
    </source>
</evidence>
<accession>A0A6B8VNJ0</accession>
<dbReference type="KEGG" id="ckw:CKALI_10665"/>
<evidence type="ECO:0000313" key="2">
    <source>
        <dbReference type="Proteomes" id="UP000427071"/>
    </source>
</evidence>
<dbReference type="Proteomes" id="UP000427071">
    <property type="component" value="Chromosome"/>
</dbReference>
<organism evidence="1 2">
    <name type="scientific">Corynebacterium kalinowskii</name>
    <dbReference type="NCBI Taxonomy" id="2675216"/>
    <lineage>
        <taxon>Bacteria</taxon>
        <taxon>Bacillati</taxon>
        <taxon>Actinomycetota</taxon>
        <taxon>Actinomycetes</taxon>
        <taxon>Mycobacteriales</taxon>
        <taxon>Corynebacteriaceae</taxon>
        <taxon>Corynebacterium</taxon>
    </lineage>
</organism>